<dbReference type="Gene3D" id="3.90.320.10">
    <property type="match status" value="1"/>
</dbReference>
<proteinExistence type="predicted"/>
<dbReference type="InterPro" id="IPR024432">
    <property type="entry name" value="Put_RecE_PDDEXK-like_dom"/>
</dbReference>
<gene>
    <name evidence="2" type="ORF">D7294_16845</name>
</gene>
<dbReference type="OrthoDB" id="3292504at2"/>
<dbReference type="Pfam" id="PF12684">
    <property type="entry name" value="DUF3799"/>
    <property type="match status" value="1"/>
</dbReference>
<organism evidence="2 3">
    <name type="scientific">Streptomyces hoynatensis</name>
    <dbReference type="NCBI Taxonomy" id="1141874"/>
    <lineage>
        <taxon>Bacteria</taxon>
        <taxon>Bacillati</taxon>
        <taxon>Actinomycetota</taxon>
        <taxon>Actinomycetes</taxon>
        <taxon>Kitasatosporales</taxon>
        <taxon>Streptomycetaceae</taxon>
        <taxon>Streptomyces</taxon>
    </lineage>
</organism>
<dbReference type="Proteomes" id="UP000272474">
    <property type="component" value="Unassembled WGS sequence"/>
</dbReference>
<evidence type="ECO:0000259" key="1">
    <source>
        <dbReference type="Pfam" id="PF12684"/>
    </source>
</evidence>
<accession>A0A3A9YYB0</accession>
<dbReference type="RefSeq" id="WP_120680526.1">
    <property type="nucleotide sequence ID" value="NZ_RBAL01000009.1"/>
</dbReference>
<sequence>MTSTLPAGTEVPAGGPRVVENMPEAEYHAHPALSSTGARRLLPPSCPALFAYEREHPPQPKAAFEHGRAAHRLVLGDGPDLVRVDFDDWRTKAARAEREEVRAAGGLALLPDDYDQVQAMAAAIRQHPVAGALFAPGSGQPELSLFWPDAATGVECRARLDWARTPEPGRRLIVPDYKTAADASPDGITKAVAAWGYHQQAAWYLDGVRACGLGGEDAVFLLVVQEKAPPYLVTVAQIVPSSLQLGAARNHRARQIFAECTASGRWPGYADQPVPISLPTWAAIRDEEYL</sequence>
<evidence type="ECO:0000313" key="2">
    <source>
        <dbReference type="EMBL" id="RKN40759.1"/>
    </source>
</evidence>
<protein>
    <recommendedName>
        <fullName evidence="1">Putative exodeoxyribonuclease 8 PDDEXK-like domain-containing protein</fullName>
    </recommendedName>
</protein>
<dbReference type="EMBL" id="RBAL01000009">
    <property type="protein sequence ID" value="RKN40759.1"/>
    <property type="molecule type" value="Genomic_DNA"/>
</dbReference>
<comment type="caution">
    <text evidence="2">The sequence shown here is derived from an EMBL/GenBank/DDBJ whole genome shotgun (WGS) entry which is preliminary data.</text>
</comment>
<name>A0A3A9YYB0_9ACTN</name>
<dbReference type="AlphaFoldDB" id="A0A3A9YYB0"/>
<evidence type="ECO:0000313" key="3">
    <source>
        <dbReference type="Proteomes" id="UP000272474"/>
    </source>
</evidence>
<feature type="domain" description="Putative exodeoxyribonuclease 8 PDDEXK-like" evidence="1">
    <location>
        <begin position="58"/>
        <end position="271"/>
    </location>
</feature>
<keyword evidence="3" id="KW-1185">Reference proteome</keyword>
<reference evidence="2 3" key="1">
    <citation type="journal article" date="2014" name="Int. J. Syst. Evol. Microbiol.">
        <title>Streptomyces hoynatensis sp. nov., isolated from deep marine sediment.</title>
        <authorList>
            <person name="Veyisoglu A."/>
            <person name="Sahin N."/>
        </authorList>
    </citation>
    <scope>NUCLEOTIDE SEQUENCE [LARGE SCALE GENOMIC DNA]</scope>
    <source>
        <strain evidence="2 3">KCTC 29097</strain>
    </source>
</reference>
<dbReference type="InterPro" id="IPR011604">
    <property type="entry name" value="PDDEXK-like_dom_sf"/>
</dbReference>